<evidence type="ECO:0000313" key="3">
    <source>
        <dbReference type="EMBL" id="KYG78577.1"/>
    </source>
</evidence>
<feature type="domain" description="Methyltransferase" evidence="2">
    <location>
        <begin position="71"/>
        <end position="187"/>
    </location>
</feature>
<dbReference type="STRING" id="279360.MB14_17755"/>
<dbReference type="CDD" id="cd02440">
    <property type="entry name" value="AdoMet_MTases"/>
    <property type="match status" value="1"/>
</dbReference>
<sequence length="225" mass="25068">MVKSLSYILLILLVWSCSSRPKEQGIDSSTTQKEKLVPEALEDSQDLQEDEARTEWQNPEFVVNLLGDLTDKTVADVGAGSGYFTFKIARKAKKVIALDIDPNSLEYIQNQKSIVGKWADNIDTRLTPADVPNLLDNEADIVLIVNTYAYIPNKDQYLSRLKKGMKKGGTLVIIDFKNGDIPVGPSDEAKVPSRRLEQSLQKAGFSGIKTDIKSLEYQYIITAKN</sequence>
<protein>
    <recommendedName>
        <fullName evidence="2">Methyltransferase domain-containing protein</fullName>
    </recommendedName>
</protein>
<proteinExistence type="predicted"/>
<comment type="caution">
    <text evidence="3">The sequence shown here is derived from an EMBL/GenBank/DDBJ whole genome shotgun (WGS) entry which is preliminary data.</text>
</comment>
<dbReference type="EMBL" id="LQZQ01000009">
    <property type="protein sequence ID" value="KYG78577.1"/>
    <property type="molecule type" value="Genomic_DNA"/>
</dbReference>
<organism evidence="3 4">
    <name type="scientific">Roseivirga ehrenbergii (strain DSM 102268 / JCM 13514 / KCTC 12282 / NCIMB 14502 / KMM 6017)</name>
    <dbReference type="NCBI Taxonomy" id="279360"/>
    <lineage>
        <taxon>Bacteria</taxon>
        <taxon>Pseudomonadati</taxon>
        <taxon>Bacteroidota</taxon>
        <taxon>Cytophagia</taxon>
        <taxon>Cytophagales</taxon>
        <taxon>Roseivirgaceae</taxon>
        <taxon>Roseivirga</taxon>
    </lineage>
</organism>
<dbReference type="Gene3D" id="3.40.50.150">
    <property type="entry name" value="Vaccinia Virus protein VP39"/>
    <property type="match status" value="1"/>
</dbReference>
<accession>A0A150XIL9</accession>
<name>A0A150XIL9_ROSEK</name>
<dbReference type="Proteomes" id="UP000075583">
    <property type="component" value="Unassembled WGS sequence"/>
</dbReference>
<dbReference type="Pfam" id="PF13847">
    <property type="entry name" value="Methyltransf_31"/>
    <property type="match status" value="1"/>
</dbReference>
<dbReference type="AlphaFoldDB" id="A0A150XIL9"/>
<evidence type="ECO:0000256" key="1">
    <source>
        <dbReference type="SAM" id="MobiDB-lite"/>
    </source>
</evidence>
<feature type="region of interest" description="Disordered" evidence="1">
    <location>
        <begin position="21"/>
        <end position="54"/>
    </location>
</feature>
<evidence type="ECO:0000313" key="4">
    <source>
        <dbReference type="Proteomes" id="UP000075583"/>
    </source>
</evidence>
<dbReference type="OrthoDB" id="9784101at2"/>
<feature type="compositionally biased region" description="Acidic residues" evidence="1">
    <location>
        <begin position="40"/>
        <end position="49"/>
    </location>
</feature>
<dbReference type="RefSeq" id="WP_062590982.1">
    <property type="nucleotide sequence ID" value="NZ_LQZQ01000009.1"/>
</dbReference>
<keyword evidence="4" id="KW-1185">Reference proteome</keyword>
<dbReference type="SUPFAM" id="SSF53335">
    <property type="entry name" value="S-adenosyl-L-methionine-dependent methyltransferases"/>
    <property type="match status" value="1"/>
</dbReference>
<dbReference type="InterPro" id="IPR025714">
    <property type="entry name" value="Methyltranfer_dom"/>
</dbReference>
<dbReference type="PANTHER" id="PTHR43591">
    <property type="entry name" value="METHYLTRANSFERASE"/>
    <property type="match status" value="1"/>
</dbReference>
<evidence type="ECO:0000259" key="2">
    <source>
        <dbReference type="Pfam" id="PF13847"/>
    </source>
</evidence>
<dbReference type="InterPro" id="IPR029063">
    <property type="entry name" value="SAM-dependent_MTases_sf"/>
</dbReference>
<reference evidence="3" key="1">
    <citation type="submission" date="2016-01" db="EMBL/GenBank/DDBJ databases">
        <title>Genome sequencing of Roseivirga ehrenbergii KMM 6017.</title>
        <authorList>
            <person name="Selvaratnam C."/>
            <person name="Thevarajoo S."/>
            <person name="Goh K.M."/>
            <person name="Ee R."/>
            <person name="Chan K.-G."/>
            <person name="Chong C.S."/>
        </authorList>
    </citation>
    <scope>NUCLEOTIDE SEQUENCE [LARGE SCALE GENOMIC DNA]</scope>
    <source>
        <strain evidence="3">KMM 6017</strain>
    </source>
</reference>
<gene>
    <name evidence="3" type="ORF">MB14_17755</name>
</gene>